<dbReference type="KEGG" id="mng:MNEG_11705"/>
<dbReference type="InterPro" id="IPR011990">
    <property type="entry name" value="TPR-like_helical_dom_sf"/>
</dbReference>
<evidence type="ECO:0000313" key="1">
    <source>
        <dbReference type="EMBL" id="KIY96255.1"/>
    </source>
</evidence>
<dbReference type="AlphaFoldDB" id="A0A0D2MNH3"/>
<organism evidence="1 2">
    <name type="scientific">Monoraphidium neglectum</name>
    <dbReference type="NCBI Taxonomy" id="145388"/>
    <lineage>
        <taxon>Eukaryota</taxon>
        <taxon>Viridiplantae</taxon>
        <taxon>Chlorophyta</taxon>
        <taxon>core chlorophytes</taxon>
        <taxon>Chlorophyceae</taxon>
        <taxon>CS clade</taxon>
        <taxon>Sphaeropleales</taxon>
        <taxon>Selenastraceae</taxon>
        <taxon>Monoraphidium</taxon>
    </lineage>
</organism>
<name>A0A0D2MNH3_9CHLO</name>
<accession>A0A0D2MNH3</accession>
<feature type="non-terminal residue" evidence="1">
    <location>
        <position position="58"/>
    </location>
</feature>
<dbReference type="SUPFAM" id="SSF48452">
    <property type="entry name" value="TPR-like"/>
    <property type="match status" value="1"/>
</dbReference>
<dbReference type="Proteomes" id="UP000054498">
    <property type="component" value="Unassembled WGS sequence"/>
</dbReference>
<keyword evidence="2" id="KW-1185">Reference proteome</keyword>
<protein>
    <submittedName>
        <fullName evidence="1">Uncharacterized protein</fullName>
    </submittedName>
</protein>
<reference evidence="1 2" key="1">
    <citation type="journal article" date="2013" name="BMC Genomics">
        <title>Reconstruction of the lipid metabolism for the microalga Monoraphidium neglectum from its genome sequence reveals characteristics suitable for biofuel production.</title>
        <authorList>
            <person name="Bogen C."/>
            <person name="Al-Dilaimi A."/>
            <person name="Albersmeier A."/>
            <person name="Wichmann J."/>
            <person name="Grundmann M."/>
            <person name="Rupp O."/>
            <person name="Lauersen K.J."/>
            <person name="Blifernez-Klassen O."/>
            <person name="Kalinowski J."/>
            <person name="Goesmann A."/>
            <person name="Mussgnug J.H."/>
            <person name="Kruse O."/>
        </authorList>
    </citation>
    <scope>NUCLEOTIDE SEQUENCE [LARGE SCALE GENOMIC DNA]</scope>
    <source>
        <strain evidence="1 2">SAG 48.87</strain>
    </source>
</reference>
<dbReference type="RefSeq" id="XP_013895275.1">
    <property type="nucleotide sequence ID" value="XM_014039821.1"/>
</dbReference>
<sequence length="58" mass="6255">MAPPADGSLYDQAVKFHKQQQFDTAVESYRAHLRARPDDALALAALAAALVCWKGAKA</sequence>
<evidence type="ECO:0000313" key="2">
    <source>
        <dbReference type="Proteomes" id="UP000054498"/>
    </source>
</evidence>
<proteinExistence type="predicted"/>
<dbReference type="Gene3D" id="1.25.40.10">
    <property type="entry name" value="Tetratricopeptide repeat domain"/>
    <property type="match status" value="1"/>
</dbReference>
<dbReference type="GeneID" id="25728994"/>
<gene>
    <name evidence="1" type="ORF">MNEG_11705</name>
</gene>
<dbReference type="EMBL" id="KK103090">
    <property type="protein sequence ID" value="KIY96255.1"/>
    <property type="molecule type" value="Genomic_DNA"/>
</dbReference>